<comment type="caution">
    <text evidence="1">The sequence shown here is derived from an EMBL/GenBank/DDBJ whole genome shotgun (WGS) entry which is preliminary data.</text>
</comment>
<dbReference type="AlphaFoldDB" id="A0A3E2TK60"/>
<evidence type="ECO:0000313" key="1">
    <source>
        <dbReference type="EMBL" id="RGB77365.1"/>
    </source>
</evidence>
<protein>
    <submittedName>
        <fullName evidence="1">Uncharacterized protein</fullName>
    </submittedName>
</protein>
<evidence type="ECO:0000313" key="2">
    <source>
        <dbReference type="Proteomes" id="UP000260773"/>
    </source>
</evidence>
<dbReference type="EMBL" id="QVEP01000035">
    <property type="protein sequence ID" value="RGB77365.1"/>
    <property type="molecule type" value="Genomic_DNA"/>
</dbReference>
<organism evidence="1 2">
    <name type="scientific">Coprococcus catus</name>
    <dbReference type="NCBI Taxonomy" id="116085"/>
    <lineage>
        <taxon>Bacteria</taxon>
        <taxon>Bacillati</taxon>
        <taxon>Bacillota</taxon>
        <taxon>Clostridia</taxon>
        <taxon>Lachnospirales</taxon>
        <taxon>Lachnospiraceae</taxon>
        <taxon>Coprococcus</taxon>
    </lineage>
</organism>
<accession>A0A3E2TK60</accession>
<gene>
    <name evidence="1" type="ORF">DW070_12385</name>
</gene>
<name>A0A3E2TK60_9FIRM</name>
<dbReference type="Proteomes" id="UP000260773">
    <property type="component" value="Unassembled WGS sequence"/>
</dbReference>
<proteinExistence type="predicted"/>
<sequence length="70" mass="7882">MPRILSPWGNIFCKFGKEAAVCLDKTIIYTRDAGGNVTQKKVYALSTQANPEAGQNRQWYMLTQTDGKTR</sequence>
<reference evidence="1 2" key="1">
    <citation type="submission" date="2018-08" db="EMBL/GenBank/DDBJ databases">
        <title>A genome reference for cultivated species of the human gut microbiota.</title>
        <authorList>
            <person name="Zou Y."/>
            <person name="Xue W."/>
            <person name="Luo G."/>
        </authorList>
    </citation>
    <scope>NUCLEOTIDE SEQUENCE [LARGE SCALE GENOMIC DNA]</scope>
    <source>
        <strain evidence="1 2">AF45-17</strain>
    </source>
</reference>